<evidence type="ECO:0000259" key="1">
    <source>
        <dbReference type="SMART" id="SM00860"/>
    </source>
</evidence>
<proteinExistence type="predicted"/>
<reference evidence="2 3" key="1">
    <citation type="submission" date="2019-06" db="EMBL/GenBank/DDBJ databases">
        <title>Complete genome of Dickeya zeae PL65.</title>
        <authorList>
            <person name="Boluk G."/>
            <person name="Arif M."/>
        </authorList>
    </citation>
    <scope>NUCLEOTIDE SEQUENCE [LARGE SCALE GENOMIC DNA]</scope>
    <source>
        <strain evidence="2 3">PL65</strain>
    </source>
</reference>
<dbReference type="InterPro" id="IPR037883">
    <property type="entry name" value="Knr4/Smi1-like_sf"/>
</dbReference>
<protein>
    <submittedName>
        <fullName evidence="2">SMI1/KNR4 family protein</fullName>
    </submittedName>
</protein>
<gene>
    <name evidence="2" type="ORF">FGI21_07365</name>
</gene>
<evidence type="ECO:0000313" key="2">
    <source>
        <dbReference type="EMBL" id="QYM91703.1"/>
    </source>
</evidence>
<dbReference type="SUPFAM" id="SSF160631">
    <property type="entry name" value="SMI1/KNR4-like"/>
    <property type="match status" value="1"/>
</dbReference>
<evidence type="ECO:0000313" key="3">
    <source>
        <dbReference type="Proteomes" id="UP000824976"/>
    </source>
</evidence>
<dbReference type="EMBL" id="CP040817">
    <property type="protein sequence ID" value="QYM91703.1"/>
    <property type="molecule type" value="Genomic_DNA"/>
</dbReference>
<feature type="domain" description="Knr4/Smi1-like" evidence="1">
    <location>
        <begin position="8"/>
        <end position="153"/>
    </location>
</feature>
<accession>A0ABX8VZ57</accession>
<dbReference type="SMART" id="SM00860">
    <property type="entry name" value="SMI1_KNR4"/>
    <property type="match status" value="1"/>
</dbReference>
<organism evidence="2 3">
    <name type="scientific">Dickeya zeae</name>
    <dbReference type="NCBI Taxonomy" id="204042"/>
    <lineage>
        <taxon>Bacteria</taxon>
        <taxon>Pseudomonadati</taxon>
        <taxon>Pseudomonadota</taxon>
        <taxon>Gammaproteobacteria</taxon>
        <taxon>Enterobacterales</taxon>
        <taxon>Pectobacteriaceae</taxon>
        <taxon>Dickeya</taxon>
    </lineage>
</organism>
<dbReference type="InterPro" id="IPR018958">
    <property type="entry name" value="Knr4/Smi1-like_dom"/>
</dbReference>
<name>A0ABX8VZ57_9GAMM</name>
<dbReference type="RefSeq" id="WP_220178124.1">
    <property type="nucleotide sequence ID" value="NZ_CP040817.1"/>
</dbReference>
<dbReference type="Gene3D" id="3.40.1580.10">
    <property type="entry name" value="SMI1/KNR4-like"/>
    <property type="match status" value="1"/>
</dbReference>
<dbReference type="Pfam" id="PF14568">
    <property type="entry name" value="SUKH_6"/>
    <property type="match status" value="1"/>
</dbReference>
<dbReference type="Proteomes" id="UP000824976">
    <property type="component" value="Chromosome"/>
</dbReference>
<keyword evidence="3" id="KW-1185">Reference proteome</keyword>
<sequence>MAIKISIGIDYLDVKDVESKYGVNFPHDYVDFLTKYNGMFIDAGSYCTIPFSKVDNGDVDFQEMYGINAINPGFDLLRANDIRDEIMVFDNPFVIGADPGGNPFLMNCNSSDSAVYYWDRAHIHSDDGFDYQEVNEEGNIYKISDTFTDFYNAIILNVGGDVNIIKERL</sequence>